<proteinExistence type="predicted"/>
<protein>
    <submittedName>
        <fullName evidence="2">Uncharacterized protein</fullName>
    </submittedName>
</protein>
<sequence>MSDARALTSAEVRRSPPAEARGAALASVTVTSSVTSSGLIAYPLGLRRASARRSPSRRGAALGSVTAPIAEVASWLSRSRNSCGVGRHERAEFLGDASKGENATNRNTADEEEAVGEQRITKVFPDDEFADTSSTVISTPKITYKFRKVFPDNEFADTSSVISTPKITINSVIALPRPSHRREKERDYVIALPTAARKKKT</sequence>
<reference evidence="2 3" key="1">
    <citation type="journal article" name="Sci. Rep.">
        <title>Genome-scale phylogenetic analyses confirm Olpidium as the closest living zoosporic fungus to the non-flagellated, terrestrial fungi.</title>
        <authorList>
            <person name="Chang Y."/>
            <person name="Rochon D."/>
            <person name="Sekimoto S."/>
            <person name="Wang Y."/>
            <person name="Chovatia M."/>
            <person name="Sandor L."/>
            <person name="Salamov A."/>
            <person name="Grigoriev I.V."/>
            <person name="Stajich J.E."/>
            <person name="Spatafora J.W."/>
        </authorList>
    </citation>
    <scope>NUCLEOTIDE SEQUENCE [LARGE SCALE GENOMIC DNA]</scope>
    <source>
        <strain evidence="2">S191</strain>
    </source>
</reference>
<dbReference type="AlphaFoldDB" id="A0A8H7ZQA7"/>
<evidence type="ECO:0000313" key="2">
    <source>
        <dbReference type="EMBL" id="KAG5457441.1"/>
    </source>
</evidence>
<comment type="caution">
    <text evidence="2">The sequence shown here is derived from an EMBL/GenBank/DDBJ whole genome shotgun (WGS) entry which is preliminary data.</text>
</comment>
<organism evidence="2 3">
    <name type="scientific">Olpidium bornovanus</name>
    <dbReference type="NCBI Taxonomy" id="278681"/>
    <lineage>
        <taxon>Eukaryota</taxon>
        <taxon>Fungi</taxon>
        <taxon>Fungi incertae sedis</taxon>
        <taxon>Olpidiomycota</taxon>
        <taxon>Olpidiomycotina</taxon>
        <taxon>Olpidiomycetes</taxon>
        <taxon>Olpidiales</taxon>
        <taxon>Olpidiaceae</taxon>
        <taxon>Olpidium</taxon>
    </lineage>
</organism>
<feature type="region of interest" description="Disordered" evidence="1">
    <location>
        <begin position="95"/>
        <end position="114"/>
    </location>
</feature>
<dbReference type="Proteomes" id="UP000673691">
    <property type="component" value="Unassembled WGS sequence"/>
</dbReference>
<feature type="region of interest" description="Disordered" evidence="1">
    <location>
        <begin position="1"/>
        <end position="23"/>
    </location>
</feature>
<evidence type="ECO:0000313" key="3">
    <source>
        <dbReference type="Proteomes" id="UP000673691"/>
    </source>
</evidence>
<gene>
    <name evidence="2" type="ORF">BJ554DRAFT_2543</name>
</gene>
<evidence type="ECO:0000256" key="1">
    <source>
        <dbReference type="SAM" id="MobiDB-lite"/>
    </source>
</evidence>
<dbReference type="EMBL" id="JAEFCI010010074">
    <property type="protein sequence ID" value="KAG5457441.1"/>
    <property type="molecule type" value="Genomic_DNA"/>
</dbReference>
<name>A0A8H7ZQA7_9FUNG</name>
<accession>A0A8H7ZQA7</accession>
<keyword evidence="3" id="KW-1185">Reference proteome</keyword>